<dbReference type="AlphaFoldDB" id="A0A914YJY1"/>
<reference evidence="3" key="1">
    <citation type="submission" date="2022-11" db="UniProtKB">
        <authorList>
            <consortium name="WormBaseParasite"/>
        </authorList>
    </citation>
    <scope>IDENTIFICATION</scope>
</reference>
<sequence>MISVCRSTMLKDEKKLFNVEAIKLAPQSIKRKMEQRFPKLLSAIIGIYHTDIPYTIWRCTKIQDEEDFKKLLPLLACASSNAKVFSKACNTYLRRKTETLKLSGTLLSLTDSKTINAALSKIIGSDWTYLLKQKESFDELKDEEEQKLFIMGSVQAKKPDSDAVLEKFLQTSVARKVSNKNKYPSIEARQEYLKSKFQEFKFSDQVESNDDEDTEFDELVEPQRKKPRISLKRCNKQSCKQFKTDPLVQKFIQKLDDSNMITAFACIMKNFNAACTACLSEICSVKEDDFDENGVLNVEKVMEKLPFVESDESSTSPLSDSDESSISLPD</sequence>
<feature type="compositionally biased region" description="Low complexity" evidence="1">
    <location>
        <begin position="313"/>
        <end position="330"/>
    </location>
</feature>
<evidence type="ECO:0000313" key="2">
    <source>
        <dbReference type="Proteomes" id="UP000887577"/>
    </source>
</evidence>
<dbReference type="WBParaSite" id="PSU_v2.g17613.t1">
    <property type="protein sequence ID" value="PSU_v2.g17613.t1"/>
    <property type="gene ID" value="PSU_v2.g17613"/>
</dbReference>
<organism evidence="2 3">
    <name type="scientific">Panagrolaimus superbus</name>
    <dbReference type="NCBI Taxonomy" id="310955"/>
    <lineage>
        <taxon>Eukaryota</taxon>
        <taxon>Metazoa</taxon>
        <taxon>Ecdysozoa</taxon>
        <taxon>Nematoda</taxon>
        <taxon>Chromadorea</taxon>
        <taxon>Rhabditida</taxon>
        <taxon>Tylenchina</taxon>
        <taxon>Panagrolaimomorpha</taxon>
        <taxon>Panagrolaimoidea</taxon>
        <taxon>Panagrolaimidae</taxon>
        <taxon>Panagrolaimus</taxon>
    </lineage>
</organism>
<keyword evidence="2" id="KW-1185">Reference proteome</keyword>
<evidence type="ECO:0000313" key="3">
    <source>
        <dbReference type="WBParaSite" id="PSU_v2.g17613.t1"/>
    </source>
</evidence>
<dbReference type="Proteomes" id="UP000887577">
    <property type="component" value="Unplaced"/>
</dbReference>
<protein>
    <submittedName>
        <fullName evidence="3">Uncharacterized protein</fullName>
    </submittedName>
</protein>
<name>A0A914YJY1_9BILA</name>
<evidence type="ECO:0000256" key="1">
    <source>
        <dbReference type="SAM" id="MobiDB-lite"/>
    </source>
</evidence>
<feature type="region of interest" description="Disordered" evidence="1">
    <location>
        <begin position="307"/>
        <end position="330"/>
    </location>
</feature>
<accession>A0A914YJY1</accession>
<proteinExistence type="predicted"/>